<dbReference type="GO" id="GO:0016787">
    <property type="term" value="F:hydrolase activity"/>
    <property type="evidence" value="ECO:0007669"/>
    <property type="project" value="InterPro"/>
</dbReference>
<gene>
    <name evidence="2" type="ORF">CVN68_00120</name>
</gene>
<proteinExistence type="predicted"/>
<dbReference type="Pfam" id="PF00149">
    <property type="entry name" value="Metallophos"/>
    <property type="match status" value="1"/>
</dbReference>
<dbReference type="Gene3D" id="3.60.21.10">
    <property type="match status" value="1"/>
</dbReference>
<evidence type="ECO:0000259" key="1">
    <source>
        <dbReference type="Pfam" id="PF00149"/>
    </source>
</evidence>
<name>A0A2K8M9N6_9SPHN</name>
<dbReference type="PANTHER" id="PTHR37844">
    <property type="entry name" value="SER/THR PROTEIN PHOSPHATASE SUPERFAMILY (AFU_ORTHOLOGUE AFUA_1G14840)"/>
    <property type="match status" value="1"/>
</dbReference>
<sequence>MGVLNAIARRITQPAFGNAEGSDVRLWILSDLHIEQSCWELPDPKPEFDVIVAAGDIHVASEAVRWLGDRADGRSVIYVPGNHEWYGRLLPEEAARAMSKATELGVHFLMDATATIGDVRFLGATLWTDYELMAPSPVSPDRAMSEAWRFLSDHELIEIRPHVRFHPTDALAFHRTSRTWLAEELNAKPPGIRRTVVVTHHLPDPRSIDPRFDGDALNPAFASRMTDLVERGGADLWVHGHTHSSCDYQAGNCRVICNPKGYGPRQLGGRIENSRFDPNLVIEI</sequence>
<reference evidence="2 3" key="1">
    <citation type="submission" date="2017-11" db="EMBL/GenBank/DDBJ databases">
        <title>Complete genome sequence of Sphingomonas sp. Strain Cra20, a psychrotolerant potential plant growth promoting rhizobacteria.</title>
        <authorList>
            <person name="Luo Y."/>
        </authorList>
    </citation>
    <scope>NUCLEOTIDE SEQUENCE [LARGE SCALE GENOMIC DNA]</scope>
    <source>
        <strain evidence="2 3">Cra20</strain>
    </source>
</reference>
<dbReference type="InterPro" id="IPR029052">
    <property type="entry name" value="Metallo-depent_PP-like"/>
</dbReference>
<feature type="domain" description="Calcineurin-like phosphoesterase" evidence="1">
    <location>
        <begin position="25"/>
        <end position="244"/>
    </location>
</feature>
<keyword evidence="3" id="KW-1185">Reference proteome</keyword>
<dbReference type="SUPFAM" id="SSF56300">
    <property type="entry name" value="Metallo-dependent phosphatases"/>
    <property type="match status" value="1"/>
</dbReference>
<dbReference type="KEGG" id="sphc:CVN68_00120"/>
<evidence type="ECO:0000313" key="2">
    <source>
        <dbReference type="EMBL" id="ATY30598.1"/>
    </source>
</evidence>
<protein>
    <submittedName>
        <fullName evidence="2">Metallophosphoesterase</fullName>
    </submittedName>
</protein>
<dbReference type="PANTHER" id="PTHR37844:SF2">
    <property type="entry name" value="SER_THR PROTEIN PHOSPHATASE SUPERFAMILY (AFU_ORTHOLOGUE AFUA_1G14840)"/>
    <property type="match status" value="1"/>
</dbReference>
<organism evidence="2 3">
    <name type="scientific">Sphingomonas psychrotolerans</name>
    <dbReference type="NCBI Taxonomy" id="1327635"/>
    <lineage>
        <taxon>Bacteria</taxon>
        <taxon>Pseudomonadati</taxon>
        <taxon>Pseudomonadota</taxon>
        <taxon>Alphaproteobacteria</taxon>
        <taxon>Sphingomonadales</taxon>
        <taxon>Sphingomonadaceae</taxon>
        <taxon>Sphingomonas</taxon>
    </lineage>
</organism>
<dbReference type="Proteomes" id="UP000229081">
    <property type="component" value="Chromosome"/>
</dbReference>
<dbReference type="AlphaFoldDB" id="A0A2K8M9N6"/>
<dbReference type="EMBL" id="CP024923">
    <property type="protein sequence ID" value="ATY30598.1"/>
    <property type="molecule type" value="Genomic_DNA"/>
</dbReference>
<evidence type="ECO:0000313" key="3">
    <source>
        <dbReference type="Proteomes" id="UP000229081"/>
    </source>
</evidence>
<dbReference type="InterPro" id="IPR004843">
    <property type="entry name" value="Calcineurin-like_PHP"/>
</dbReference>
<accession>A0A2K8M9N6</accession>